<dbReference type="GO" id="GO:0019171">
    <property type="term" value="F:(3R)-hydroxyacyl-[acyl-carrier-protein] dehydratase activity"/>
    <property type="evidence" value="ECO:0007669"/>
    <property type="project" value="UniProtKB-EC"/>
</dbReference>
<comment type="similarity">
    <text evidence="3 10">Belongs to the thioester dehydratase family. FabZ subfamily.</text>
</comment>
<evidence type="ECO:0000256" key="9">
    <source>
        <dbReference type="ARBA" id="ARBA00025049"/>
    </source>
</evidence>
<gene>
    <name evidence="10 11" type="primary">fabZ</name>
    <name evidence="11" type="ORF">H8730_15005</name>
</gene>
<dbReference type="GO" id="GO:0006633">
    <property type="term" value="P:fatty acid biosynthetic process"/>
    <property type="evidence" value="ECO:0007669"/>
    <property type="project" value="UniProtKB-UniRule"/>
</dbReference>
<evidence type="ECO:0000256" key="10">
    <source>
        <dbReference type="HAMAP-Rule" id="MF_00406"/>
    </source>
</evidence>
<dbReference type="Gene3D" id="3.10.129.10">
    <property type="entry name" value="Hotdog Thioesterase"/>
    <property type="match status" value="1"/>
</dbReference>
<evidence type="ECO:0000256" key="4">
    <source>
        <dbReference type="ARBA" id="ARBA00022490"/>
    </source>
</evidence>
<evidence type="ECO:0000256" key="1">
    <source>
        <dbReference type="ARBA" id="ARBA00001055"/>
    </source>
</evidence>
<dbReference type="EC" id="4.2.1.59" evidence="10"/>
<evidence type="ECO:0000256" key="3">
    <source>
        <dbReference type="ARBA" id="ARBA00009174"/>
    </source>
</evidence>
<dbReference type="GO" id="GO:0005737">
    <property type="term" value="C:cytoplasm"/>
    <property type="evidence" value="ECO:0007669"/>
    <property type="project" value="UniProtKB-SubCell"/>
</dbReference>
<dbReference type="SUPFAM" id="SSF54637">
    <property type="entry name" value="Thioesterase/thiol ester dehydrase-isomerase"/>
    <property type="match status" value="1"/>
</dbReference>
<organism evidence="11 12">
    <name type="scientific">Bianquea renquensis</name>
    <dbReference type="NCBI Taxonomy" id="2763661"/>
    <lineage>
        <taxon>Bacteria</taxon>
        <taxon>Bacillati</taxon>
        <taxon>Bacillota</taxon>
        <taxon>Clostridia</taxon>
        <taxon>Eubacteriales</taxon>
        <taxon>Bianqueaceae</taxon>
        <taxon>Bianquea</taxon>
    </lineage>
</organism>
<dbReference type="NCBIfam" id="TIGR01750">
    <property type="entry name" value="fabZ"/>
    <property type="match status" value="1"/>
</dbReference>
<dbReference type="InterPro" id="IPR013114">
    <property type="entry name" value="FabA_FabZ"/>
</dbReference>
<evidence type="ECO:0000313" key="11">
    <source>
        <dbReference type="EMBL" id="MBC8544855.1"/>
    </source>
</evidence>
<dbReference type="FunFam" id="3.10.129.10:FF:000001">
    <property type="entry name" value="3-hydroxyacyl-[acyl-carrier-protein] dehydratase FabZ"/>
    <property type="match status" value="1"/>
</dbReference>
<name>A0A926DT77_9FIRM</name>
<evidence type="ECO:0000313" key="12">
    <source>
        <dbReference type="Proteomes" id="UP000657006"/>
    </source>
</evidence>
<protein>
    <recommendedName>
        <fullName evidence="10">3-hydroxyacyl-[acyl-carrier-protein] dehydratase FabZ</fullName>
        <ecNumber evidence="10">4.2.1.59</ecNumber>
    </recommendedName>
    <alternativeName>
        <fullName evidence="10">(3R)-hydroxymyristoyl-[acyl-carrier-protein] dehydratase</fullName>
        <shortName evidence="10">(3R)-hydroxymyristoyl-ACP dehydrase</shortName>
    </alternativeName>
    <alternativeName>
        <fullName evidence="10">Beta-hydroxyacyl-ACP dehydratase</fullName>
    </alternativeName>
</protein>
<evidence type="ECO:0000256" key="5">
    <source>
        <dbReference type="ARBA" id="ARBA00022516"/>
    </source>
</evidence>
<dbReference type="EMBL" id="JACRSQ010000034">
    <property type="protein sequence ID" value="MBC8544855.1"/>
    <property type="molecule type" value="Genomic_DNA"/>
</dbReference>
<keyword evidence="5 10" id="KW-0444">Lipid biosynthesis</keyword>
<dbReference type="GO" id="GO:0016020">
    <property type="term" value="C:membrane"/>
    <property type="evidence" value="ECO:0007669"/>
    <property type="project" value="GOC"/>
</dbReference>
<keyword evidence="8 10" id="KW-0456">Lyase</keyword>
<evidence type="ECO:0000256" key="2">
    <source>
        <dbReference type="ARBA" id="ARBA00004496"/>
    </source>
</evidence>
<dbReference type="CDD" id="cd01288">
    <property type="entry name" value="FabZ"/>
    <property type="match status" value="1"/>
</dbReference>
<keyword evidence="6 10" id="KW-0441">Lipid A biosynthesis</keyword>
<dbReference type="Pfam" id="PF07977">
    <property type="entry name" value="FabA"/>
    <property type="match status" value="1"/>
</dbReference>
<dbReference type="NCBIfam" id="NF000582">
    <property type="entry name" value="PRK00006.1"/>
    <property type="match status" value="1"/>
</dbReference>
<proteinExistence type="inferred from homology"/>
<dbReference type="PANTHER" id="PTHR30272">
    <property type="entry name" value="3-HYDROXYACYL-[ACYL-CARRIER-PROTEIN] DEHYDRATASE"/>
    <property type="match status" value="1"/>
</dbReference>
<evidence type="ECO:0000256" key="7">
    <source>
        <dbReference type="ARBA" id="ARBA00023098"/>
    </source>
</evidence>
<accession>A0A926DT77</accession>
<dbReference type="GO" id="GO:0009245">
    <property type="term" value="P:lipid A biosynthetic process"/>
    <property type="evidence" value="ECO:0007669"/>
    <property type="project" value="UniProtKB-UniRule"/>
</dbReference>
<dbReference type="InterPro" id="IPR029069">
    <property type="entry name" value="HotDog_dom_sf"/>
</dbReference>
<comment type="function">
    <text evidence="9 10">Involved in unsaturated fatty acids biosynthesis. Catalyzes the dehydration of short chain beta-hydroxyacyl-ACPs and long chain saturated and unsaturated beta-hydroxyacyl-ACPs.</text>
</comment>
<dbReference type="InterPro" id="IPR010084">
    <property type="entry name" value="FabZ"/>
</dbReference>
<sequence length="142" mass="15328">MELDINQIKEILPHRYPFLLIDRILECEPGKMARARKNVTINEPFFQGHFPGKPVMPGVLLIEAMAQAGAVAMLSLEENKGKIGFMGAVNNAKFKKQVVPGDTIDITVEIIRCKGPIGVGKGTATVDGKIAAVAELTFAIGQ</sequence>
<reference evidence="11" key="1">
    <citation type="submission" date="2020-08" db="EMBL/GenBank/DDBJ databases">
        <title>Genome public.</title>
        <authorList>
            <person name="Liu C."/>
            <person name="Sun Q."/>
        </authorList>
    </citation>
    <scope>NUCLEOTIDE SEQUENCE</scope>
    <source>
        <strain evidence="11">NSJ-32</strain>
    </source>
</reference>
<comment type="catalytic activity">
    <reaction evidence="1 10">
        <text>a (3R)-hydroxyacyl-[ACP] = a (2E)-enoyl-[ACP] + H2O</text>
        <dbReference type="Rhea" id="RHEA:13097"/>
        <dbReference type="Rhea" id="RHEA-COMP:9925"/>
        <dbReference type="Rhea" id="RHEA-COMP:9945"/>
        <dbReference type="ChEBI" id="CHEBI:15377"/>
        <dbReference type="ChEBI" id="CHEBI:78784"/>
        <dbReference type="ChEBI" id="CHEBI:78827"/>
        <dbReference type="EC" id="4.2.1.59"/>
    </reaction>
</comment>
<dbReference type="HAMAP" id="MF_00406">
    <property type="entry name" value="FabZ"/>
    <property type="match status" value="1"/>
</dbReference>
<dbReference type="RefSeq" id="WP_177713950.1">
    <property type="nucleotide sequence ID" value="NZ_JACRSQ010000034.1"/>
</dbReference>
<keyword evidence="4 10" id="KW-0963">Cytoplasm</keyword>
<feature type="active site" evidence="10">
    <location>
        <position position="49"/>
    </location>
</feature>
<dbReference type="PANTHER" id="PTHR30272:SF1">
    <property type="entry name" value="3-HYDROXYACYL-[ACYL-CARRIER-PROTEIN] DEHYDRATASE"/>
    <property type="match status" value="1"/>
</dbReference>
<comment type="subcellular location">
    <subcellularLocation>
        <location evidence="2 10">Cytoplasm</location>
    </subcellularLocation>
</comment>
<dbReference type="AlphaFoldDB" id="A0A926DT77"/>
<keyword evidence="7 10" id="KW-0443">Lipid metabolism</keyword>
<evidence type="ECO:0000256" key="6">
    <source>
        <dbReference type="ARBA" id="ARBA00022556"/>
    </source>
</evidence>
<comment type="caution">
    <text evidence="11">The sequence shown here is derived from an EMBL/GenBank/DDBJ whole genome shotgun (WGS) entry which is preliminary data.</text>
</comment>
<evidence type="ECO:0000256" key="8">
    <source>
        <dbReference type="ARBA" id="ARBA00023239"/>
    </source>
</evidence>
<keyword evidence="12" id="KW-1185">Reference proteome</keyword>
<dbReference type="Proteomes" id="UP000657006">
    <property type="component" value="Unassembled WGS sequence"/>
</dbReference>